<dbReference type="EMBL" id="JAIWYP010000006">
    <property type="protein sequence ID" value="KAH3804820.1"/>
    <property type="molecule type" value="Genomic_DNA"/>
</dbReference>
<evidence type="ECO:0000313" key="1">
    <source>
        <dbReference type="EMBL" id="KAH3804820.1"/>
    </source>
</evidence>
<name>A0A9D4FTN0_DREPO</name>
<keyword evidence="2" id="KW-1185">Reference proteome</keyword>
<evidence type="ECO:0000313" key="2">
    <source>
        <dbReference type="Proteomes" id="UP000828390"/>
    </source>
</evidence>
<accession>A0A9D4FTN0</accession>
<organism evidence="1 2">
    <name type="scientific">Dreissena polymorpha</name>
    <name type="common">Zebra mussel</name>
    <name type="synonym">Mytilus polymorpha</name>
    <dbReference type="NCBI Taxonomy" id="45954"/>
    <lineage>
        <taxon>Eukaryota</taxon>
        <taxon>Metazoa</taxon>
        <taxon>Spiralia</taxon>
        <taxon>Lophotrochozoa</taxon>
        <taxon>Mollusca</taxon>
        <taxon>Bivalvia</taxon>
        <taxon>Autobranchia</taxon>
        <taxon>Heteroconchia</taxon>
        <taxon>Euheterodonta</taxon>
        <taxon>Imparidentia</taxon>
        <taxon>Neoheterodontei</taxon>
        <taxon>Myida</taxon>
        <taxon>Dreissenoidea</taxon>
        <taxon>Dreissenidae</taxon>
        <taxon>Dreissena</taxon>
    </lineage>
</organism>
<reference evidence="1" key="1">
    <citation type="journal article" date="2019" name="bioRxiv">
        <title>The Genome of the Zebra Mussel, Dreissena polymorpha: A Resource for Invasive Species Research.</title>
        <authorList>
            <person name="McCartney M.A."/>
            <person name="Auch B."/>
            <person name="Kono T."/>
            <person name="Mallez S."/>
            <person name="Zhang Y."/>
            <person name="Obille A."/>
            <person name="Becker A."/>
            <person name="Abrahante J.E."/>
            <person name="Garbe J."/>
            <person name="Badalamenti J.P."/>
            <person name="Herman A."/>
            <person name="Mangelson H."/>
            <person name="Liachko I."/>
            <person name="Sullivan S."/>
            <person name="Sone E.D."/>
            <person name="Koren S."/>
            <person name="Silverstein K.A.T."/>
            <person name="Beckman K.B."/>
            <person name="Gohl D.M."/>
        </authorList>
    </citation>
    <scope>NUCLEOTIDE SEQUENCE</scope>
    <source>
        <strain evidence="1">Duluth1</strain>
        <tissue evidence="1">Whole animal</tissue>
    </source>
</reference>
<protein>
    <submittedName>
        <fullName evidence="1">Uncharacterized protein</fullName>
    </submittedName>
</protein>
<sequence length="60" mass="6645">MNRGASAEIFYTINVPILCQPGTQCGINVKVYDESDDYKCGNSTLAVRVSVMYLKTKPKI</sequence>
<dbReference type="AlphaFoldDB" id="A0A9D4FTN0"/>
<reference evidence="1" key="2">
    <citation type="submission" date="2020-11" db="EMBL/GenBank/DDBJ databases">
        <authorList>
            <person name="McCartney M.A."/>
            <person name="Auch B."/>
            <person name="Kono T."/>
            <person name="Mallez S."/>
            <person name="Becker A."/>
            <person name="Gohl D.M."/>
            <person name="Silverstein K.A.T."/>
            <person name="Koren S."/>
            <person name="Bechman K.B."/>
            <person name="Herman A."/>
            <person name="Abrahante J.E."/>
            <person name="Garbe J."/>
        </authorList>
    </citation>
    <scope>NUCLEOTIDE SEQUENCE</scope>
    <source>
        <strain evidence="1">Duluth1</strain>
        <tissue evidence="1">Whole animal</tissue>
    </source>
</reference>
<comment type="caution">
    <text evidence="1">The sequence shown here is derived from an EMBL/GenBank/DDBJ whole genome shotgun (WGS) entry which is preliminary data.</text>
</comment>
<gene>
    <name evidence="1" type="ORF">DPMN_133111</name>
</gene>
<dbReference type="Proteomes" id="UP000828390">
    <property type="component" value="Unassembled WGS sequence"/>
</dbReference>
<proteinExistence type="predicted"/>